<dbReference type="AlphaFoldDB" id="A0A9N7UJN0"/>
<keyword evidence="3" id="KW-1185">Reference proteome</keyword>
<sequence length="250" mass="27417">MHRQQIYEKDSWVSSVSSDEEGPRHRALVFPCEWAESWFESWGGGVWTCGAGGVLKTFVPQSVSADPTRLLLDPEPQPTRPGSSWNQNLSRPDPAPPGSRTSASCPQAEATELHEPPAPVRGQTHKGRGLADRLTLEWLRLYLLHADPGSAPGCSLRESARWLEDSSRVTWSLEDIVPLTSVQQLKRDTGLSSGGGGDQTSVSRSVNTGHVSDWTSRGTIVLLLEVSNWFHCCQVDNPQNCLQLGKQIPT</sequence>
<dbReference type="Proteomes" id="UP001153269">
    <property type="component" value="Unassembled WGS sequence"/>
</dbReference>
<feature type="compositionally biased region" description="Polar residues" evidence="1">
    <location>
        <begin position="199"/>
        <end position="208"/>
    </location>
</feature>
<name>A0A9N7UJN0_PLEPL</name>
<reference evidence="2" key="1">
    <citation type="submission" date="2020-03" db="EMBL/GenBank/DDBJ databases">
        <authorList>
            <person name="Weist P."/>
        </authorList>
    </citation>
    <scope>NUCLEOTIDE SEQUENCE</scope>
</reference>
<protein>
    <submittedName>
        <fullName evidence="2">Uncharacterized protein</fullName>
    </submittedName>
</protein>
<comment type="caution">
    <text evidence="2">The sequence shown here is derived from an EMBL/GenBank/DDBJ whole genome shotgun (WGS) entry which is preliminary data.</text>
</comment>
<feature type="compositionally biased region" description="Basic and acidic residues" evidence="1">
    <location>
        <begin position="1"/>
        <end position="11"/>
    </location>
</feature>
<gene>
    <name evidence="2" type="ORF">PLEPLA_LOCUS19531</name>
</gene>
<accession>A0A9N7UJN0</accession>
<organism evidence="2 3">
    <name type="scientific">Pleuronectes platessa</name>
    <name type="common">European plaice</name>
    <dbReference type="NCBI Taxonomy" id="8262"/>
    <lineage>
        <taxon>Eukaryota</taxon>
        <taxon>Metazoa</taxon>
        <taxon>Chordata</taxon>
        <taxon>Craniata</taxon>
        <taxon>Vertebrata</taxon>
        <taxon>Euteleostomi</taxon>
        <taxon>Actinopterygii</taxon>
        <taxon>Neopterygii</taxon>
        <taxon>Teleostei</taxon>
        <taxon>Neoteleostei</taxon>
        <taxon>Acanthomorphata</taxon>
        <taxon>Carangaria</taxon>
        <taxon>Pleuronectiformes</taxon>
        <taxon>Pleuronectoidei</taxon>
        <taxon>Pleuronectidae</taxon>
        <taxon>Pleuronectes</taxon>
    </lineage>
</organism>
<feature type="compositionally biased region" description="Polar residues" evidence="1">
    <location>
        <begin position="80"/>
        <end position="90"/>
    </location>
</feature>
<evidence type="ECO:0000313" key="2">
    <source>
        <dbReference type="EMBL" id="CAB1431474.1"/>
    </source>
</evidence>
<feature type="region of interest" description="Disordered" evidence="1">
    <location>
        <begin position="68"/>
        <end position="127"/>
    </location>
</feature>
<feature type="region of interest" description="Disordered" evidence="1">
    <location>
        <begin position="1"/>
        <end position="20"/>
    </location>
</feature>
<evidence type="ECO:0000256" key="1">
    <source>
        <dbReference type="SAM" id="MobiDB-lite"/>
    </source>
</evidence>
<dbReference type="EMBL" id="CADEAL010001339">
    <property type="protein sequence ID" value="CAB1431474.1"/>
    <property type="molecule type" value="Genomic_DNA"/>
</dbReference>
<proteinExistence type="predicted"/>
<evidence type="ECO:0000313" key="3">
    <source>
        <dbReference type="Proteomes" id="UP001153269"/>
    </source>
</evidence>
<feature type="region of interest" description="Disordered" evidence="1">
    <location>
        <begin position="187"/>
        <end position="208"/>
    </location>
</feature>